<dbReference type="Proteomes" id="UP001243375">
    <property type="component" value="Unassembled WGS sequence"/>
</dbReference>
<sequence length="341" mass="37609">MSPPPTIDTTEEIFEDSLLSLFQHRPIAFSTKGPEDPYVYLPSGIQLLRRASVENKDGKENSKDDNDNGSMPLQLPPLKQQPAIKLNLPTAPPALHTTLQLSHLWLSSIFLADLISHHLITVNRERICELGAGAGLPGIVSALNGAKEVVATDYAVPLQQGREEGVLDVLRSNFLRTVPRAAEEEGNTWAVLGHTWGDGESVRRVLSSPLNSNSNSHTEAESGKFTLLLLADLLWSTASHSALITSLERLMDPQKGRACVVAGLHQGRGPVERFICSWKAAGGWLRYEMEVQWGPEGWELLEDFRGTVDDGKWEYLYDEARNGGDEHGTVVYFTIGLENPR</sequence>
<evidence type="ECO:0000313" key="1">
    <source>
        <dbReference type="EMBL" id="KAJ9125108.1"/>
    </source>
</evidence>
<proteinExistence type="predicted"/>
<keyword evidence="2" id="KW-1185">Reference proteome</keyword>
<organism evidence="1 2">
    <name type="scientific">Naganishia vaughanmartiniae</name>
    <dbReference type="NCBI Taxonomy" id="1424756"/>
    <lineage>
        <taxon>Eukaryota</taxon>
        <taxon>Fungi</taxon>
        <taxon>Dikarya</taxon>
        <taxon>Basidiomycota</taxon>
        <taxon>Agaricomycotina</taxon>
        <taxon>Tremellomycetes</taxon>
        <taxon>Filobasidiales</taxon>
        <taxon>Filobasidiaceae</taxon>
        <taxon>Naganishia</taxon>
    </lineage>
</organism>
<name>A0ACC2XM91_9TREE</name>
<evidence type="ECO:0000313" key="2">
    <source>
        <dbReference type="Proteomes" id="UP001243375"/>
    </source>
</evidence>
<accession>A0ACC2XM91</accession>
<protein>
    <submittedName>
        <fullName evidence="1">Uncharacterized protein</fullName>
    </submittedName>
</protein>
<reference evidence="1" key="1">
    <citation type="submission" date="2023-04" db="EMBL/GenBank/DDBJ databases">
        <title>Draft Genome sequencing of Naganishia species isolated from polar environments using Oxford Nanopore Technology.</title>
        <authorList>
            <person name="Leo P."/>
            <person name="Venkateswaran K."/>
        </authorList>
    </citation>
    <scope>NUCLEOTIDE SEQUENCE</scope>
    <source>
        <strain evidence="1">MNA-CCFEE 5425</strain>
    </source>
</reference>
<dbReference type="EMBL" id="JASBWU010000001">
    <property type="protein sequence ID" value="KAJ9125108.1"/>
    <property type="molecule type" value="Genomic_DNA"/>
</dbReference>
<comment type="caution">
    <text evidence="1">The sequence shown here is derived from an EMBL/GenBank/DDBJ whole genome shotgun (WGS) entry which is preliminary data.</text>
</comment>
<gene>
    <name evidence="1" type="ORF">QFC22_000061</name>
</gene>